<dbReference type="EMBL" id="LAZR01012819">
    <property type="protein sequence ID" value="KKM24946.1"/>
    <property type="molecule type" value="Genomic_DNA"/>
</dbReference>
<dbReference type="Pfam" id="PF24963">
    <property type="entry name" value="DUF7768"/>
    <property type="match status" value="1"/>
</dbReference>
<protein>
    <recommendedName>
        <fullName evidence="1">DUF7768 domain-containing protein</fullName>
    </recommendedName>
</protein>
<dbReference type="AlphaFoldDB" id="A0A0F9IBE5"/>
<gene>
    <name evidence="2" type="ORF">LCGC14_1599960</name>
</gene>
<proteinExistence type="predicted"/>
<organism evidence="2">
    <name type="scientific">marine sediment metagenome</name>
    <dbReference type="NCBI Taxonomy" id="412755"/>
    <lineage>
        <taxon>unclassified sequences</taxon>
        <taxon>metagenomes</taxon>
        <taxon>ecological metagenomes</taxon>
    </lineage>
</organism>
<sequence>MYKGWKRAILESPYAGDIEKNKLYAIACGMDMVSRKEAVFASHLIYPMFLRKYNEEDRNNGIDAGYTWYAAADICCVYLNLGMTEGMIRGIARAESFKIEVDRRWLSTWS</sequence>
<dbReference type="InterPro" id="IPR056670">
    <property type="entry name" value="DUF7768"/>
</dbReference>
<name>A0A0F9IBE5_9ZZZZ</name>
<comment type="caution">
    <text evidence="2">The sequence shown here is derived from an EMBL/GenBank/DDBJ whole genome shotgun (WGS) entry which is preliminary data.</text>
</comment>
<feature type="domain" description="DUF7768" evidence="1">
    <location>
        <begin position="8"/>
        <end position="102"/>
    </location>
</feature>
<reference evidence="2" key="1">
    <citation type="journal article" date="2015" name="Nature">
        <title>Complex archaea that bridge the gap between prokaryotes and eukaryotes.</title>
        <authorList>
            <person name="Spang A."/>
            <person name="Saw J.H."/>
            <person name="Jorgensen S.L."/>
            <person name="Zaremba-Niedzwiedzka K."/>
            <person name="Martijn J."/>
            <person name="Lind A.E."/>
            <person name="van Eijk R."/>
            <person name="Schleper C."/>
            <person name="Guy L."/>
            <person name="Ettema T.J."/>
        </authorList>
    </citation>
    <scope>NUCLEOTIDE SEQUENCE</scope>
</reference>
<evidence type="ECO:0000259" key="1">
    <source>
        <dbReference type="Pfam" id="PF24963"/>
    </source>
</evidence>
<accession>A0A0F9IBE5</accession>
<evidence type="ECO:0000313" key="2">
    <source>
        <dbReference type="EMBL" id="KKM24946.1"/>
    </source>
</evidence>